<dbReference type="Pfam" id="PF16874">
    <property type="entry name" value="Glyco_hydro_36C"/>
    <property type="match status" value="1"/>
</dbReference>
<dbReference type="InterPro" id="IPR013780">
    <property type="entry name" value="Glyco_hydro_b"/>
</dbReference>
<sequence length="45" mass="5024">LDEDSMYKNEETNEVYSGGALMNAGINVTDLYGDYSGKLIHLLRL</sequence>
<accession>W1X4K2</accession>
<organism evidence="2">
    <name type="scientific">human gut metagenome</name>
    <dbReference type="NCBI Taxonomy" id="408170"/>
    <lineage>
        <taxon>unclassified sequences</taxon>
        <taxon>metagenomes</taxon>
        <taxon>organismal metagenomes</taxon>
    </lineage>
</organism>
<name>W1X4K2_9ZZZZ</name>
<dbReference type="InterPro" id="IPR031705">
    <property type="entry name" value="Glyco_hydro_36_C"/>
</dbReference>
<feature type="non-terminal residue" evidence="2">
    <location>
        <position position="1"/>
    </location>
</feature>
<feature type="domain" description="Glycosyl hydrolase family 36 C-terminal" evidence="1">
    <location>
        <begin position="1"/>
        <end position="42"/>
    </location>
</feature>
<proteinExistence type="predicted"/>
<dbReference type="Gene3D" id="2.60.40.1180">
    <property type="entry name" value="Golgi alpha-mannosidase II"/>
    <property type="match status" value="1"/>
</dbReference>
<dbReference type="AlphaFoldDB" id="W1X4K2"/>
<evidence type="ECO:0000313" key="2">
    <source>
        <dbReference type="EMBL" id="ETJ25238.1"/>
    </source>
</evidence>
<reference evidence="2" key="1">
    <citation type="submission" date="2013-12" db="EMBL/GenBank/DDBJ databases">
        <title>A Varibaculum cambriense genome reconstructed from a premature infant gut community with otherwise low bacterial novelty that shifts toward anaerobic metabolism during the third week of life.</title>
        <authorList>
            <person name="Brown C.T."/>
            <person name="Sharon I."/>
            <person name="Thomas B.C."/>
            <person name="Castelle C.J."/>
            <person name="Morowitz M.J."/>
            <person name="Banfield J.F."/>
        </authorList>
    </citation>
    <scope>NUCLEOTIDE SEQUENCE</scope>
</reference>
<comment type="caution">
    <text evidence="2">The sequence shown here is derived from an EMBL/GenBank/DDBJ whole genome shotgun (WGS) entry which is preliminary data.</text>
</comment>
<dbReference type="EMBL" id="AZMM01017890">
    <property type="protein sequence ID" value="ETJ25238.1"/>
    <property type="molecule type" value="Genomic_DNA"/>
</dbReference>
<gene>
    <name evidence="2" type="ORF">Q604_UNBC17890G0001</name>
</gene>
<protein>
    <submittedName>
        <fullName evidence="2">Alpha-galactosidase AgaN</fullName>
    </submittedName>
</protein>
<evidence type="ECO:0000259" key="1">
    <source>
        <dbReference type="Pfam" id="PF16874"/>
    </source>
</evidence>